<dbReference type="InterPro" id="IPR056798">
    <property type="entry name" value="ADH_Fe_C"/>
</dbReference>
<dbReference type="PANTHER" id="PTHR11496">
    <property type="entry name" value="ALCOHOL DEHYDROGENASE"/>
    <property type="match status" value="1"/>
</dbReference>
<dbReference type="RefSeq" id="WP_050432824.1">
    <property type="nucleotide sequence ID" value="NZ_CP012159.1"/>
</dbReference>
<dbReference type="InterPro" id="IPR042157">
    <property type="entry name" value="HOT"/>
</dbReference>
<dbReference type="OrthoDB" id="9778433at2"/>
<evidence type="ECO:0000259" key="9">
    <source>
        <dbReference type="Pfam" id="PF25137"/>
    </source>
</evidence>
<keyword evidence="5" id="KW-0560">Oxidoreductase</keyword>
<dbReference type="FunFam" id="3.40.50.1970:FF:000003">
    <property type="entry name" value="Alcohol dehydrogenase, iron-containing"/>
    <property type="match status" value="1"/>
</dbReference>
<dbReference type="SUPFAM" id="SSF56796">
    <property type="entry name" value="Dehydroquinate synthase-like"/>
    <property type="match status" value="1"/>
</dbReference>
<evidence type="ECO:0000259" key="8">
    <source>
        <dbReference type="Pfam" id="PF00465"/>
    </source>
</evidence>
<dbReference type="EC" id="1.1.99.24" evidence="3"/>
<keyword evidence="4" id="KW-0809">Transit peptide</keyword>
<reference evidence="10 11" key="1">
    <citation type="submission" date="2015-07" db="EMBL/GenBank/DDBJ databases">
        <title>Genome analysis of myxobacterium Chondromyces crocatus Cm c5 reveals a high potential for natural compound synthesis and the genetic basis for the loss of fruiting body formation.</title>
        <authorList>
            <person name="Zaburannyi N."/>
            <person name="Bunk B."/>
            <person name="Maier J."/>
            <person name="Overmann J."/>
            <person name="Mueller R."/>
        </authorList>
    </citation>
    <scope>NUCLEOTIDE SEQUENCE [LARGE SCALE GENOMIC DNA]</scope>
    <source>
        <strain evidence="10 11">Cm c5</strain>
    </source>
</reference>
<feature type="region of interest" description="Disordered" evidence="7">
    <location>
        <begin position="227"/>
        <end position="249"/>
    </location>
</feature>
<organism evidence="10 11">
    <name type="scientific">Chondromyces crocatus</name>
    <dbReference type="NCBI Taxonomy" id="52"/>
    <lineage>
        <taxon>Bacteria</taxon>
        <taxon>Pseudomonadati</taxon>
        <taxon>Myxococcota</taxon>
        <taxon>Polyangia</taxon>
        <taxon>Polyangiales</taxon>
        <taxon>Polyangiaceae</taxon>
        <taxon>Chondromyces</taxon>
    </lineage>
</organism>
<comment type="catalytic activity">
    <reaction evidence="1">
        <text>(S)-3-hydroxybutanoate + 2-oxoglutarate = (R)-2-hydroxyglutarate + acetoacetate</text>
        <dbReference type="Rhea" id="RHEA:23048"/>
        <dbReference type="ChEBI" id="CHEBI:11047"/>
        <dbReference type="ChEBI" id="CHEBI:13705"/>
        <dbReference type="ChEBI" id="CHEBI:15801"/>
        <dbReference type="ChEBI" id="CHEBI:16810"/>
        <dbReference type="EC" id="1.1.99.24"/>
    </reaction>
</comment>
<evidence type="ECO:0000313" key="11">
    <source>
        <dbReference type="Proteomes" id="UP000067626"/>
    </source>
</evidence>
<evidence type="ECO:0000256" key="5">
    <source>
        <dbReference type="ARBA" id="ARBA00023002"/>
    </source>
</evidence>
<comment type="similarity">
    <text evidence="2">Belongs to the iron-containing alcohol dehydrogenase family. Hydroxyacid-oxoacid transhydrogenase subfamily.</text>
</comment>
<dbReference type="Gene3D" id="1.20.1090.10">
    <property type="entry name" value="Dehydroquinate synthase-like - alpha domain"/>
    <property type="match status" value="1"/>
</dbReference>
<evidence type="ECO:0000313" key="10">
    <source>
        <dbReference type="EMBL" id="AKT40976.1"/>
    </source>
</evidence>
<feature type="domain" description="Alcohol dehydrogenase iron-type/glycerol dehydrogenase GldA" evidence="8">
    <location>
        <begin position="26"/>
        <end position="197"/>
    </location>
</feature>
<evidence type="ECO:0000256" key="4">
    <source>
        <dbReference type="ARBA" id="ARBA00022946"/>
    </source>
</evidence>
<dbReference type="PROSITE" id="PS00913">
    <property type="entry name" value="ADH_IRON_1"/>
    <property type="match status" value="1"/>
</dbReference>
<evidence type="ECO:0000256" key="1">
    <source>
        <dbReference type="ARBA" id="ARBA00000813"/>
    </source>
</evidence>
<dbReference type="GO" id="GO:0046872">
    <property type="term" value="F:metal ion binding"/>
    <property type="evidence" value="ECO:0007669"/>
    <property type="project" value="InterPro"/>
</dbReference>
<name>A0A0K1EJC9_CHOCO</name>
<gene>
    <name evidence="10" type="primary">adhP</name>
    <name evidence="10" type="ORF">CMC5_051330</name>
</gene>
<evidence type="ECO:0000256" key="2">
    <source>
        <dbReference type="ARBA" id="ARBA00010005"/>
    </source>
</evidence>
<dbReference type="PANTHER" id="PTHR11496:SF83">
    <property type="entry name" value="HYDROXYACID-OXOACID TRANSHYDROGENASE, MITOCHONDRIAL"/>
    <property type="match status" value="1"/>
</dbReference>
<dbReference type="InterPro" id="IPR039697">
    <property type="entry name" value="Alcohol_dehydrogenase_Fe"/>
</dbReference>
<dbReference type="Pfam" id="PF25137">
    <property type="entry name" value="ADH_Fe_C"/>
    <property type="match status" value="1"/>
</dbReference>
<dbReference type="GO" id="GO:0004022">
    <property type="term" value="F:alcohol dehydrogenase (NAD+) activity"/>
    <property type="evidence" value="ECO:0007669"/>
    <property type="project" value="InterPro"/>
</dbReference>
<dbReference type="EMBL" id="CP012159">
    <property type="protein sequence ID" value="AKT40976.1"/>
    <property type="molecule type" value="Genomic_DNA"/>
</dbReference>
<dbReference type="CDD" id="cd08190">
    <property type="entry name" value="HOT"/>
    <property type="match status" value="1"/>
</dbReference>
<keyword evidence="11" id="KW-1185">Reference proteome</keyword>
<evidence type="ECO:0000256" key="7">
    <source>
        <dbReference type="SAM" id="MobiDB-lite"/>
    </source>
</evidence>
<proteinExistence type="inferred from homology"/>
<feature type="domain" description="Fe-containing alcohol dehydrogenase-like C-terminal" evidence="9">
    <location>
        <begin position="243"/>
        <end position="436"/>
    </location>
</feature>
<evidence type="ECO:0000256" key="6">
    <source>
        <dbReference type="ARBA" id="ARBA00049496"/>
    </source>
</evidence>
<comment type="catalytic activity">
    <reaction evidence="6">
        <text>4-hydroxybutanoate + 2-oxoglutarate = (R)-2-hydroxyglutarate + succinate semialdehyde</text>
        <dbReference type="Rhea" id="RHEA:24734"/>
        <dbReference type="ChEBI" id="CHEBI:15801"/>
        <dbReference type="ChEBI" id="CHEBI:16724"/>
        <dbReference type="ChEBI" id="CHEBI:16810"/>
        <dbReference type="ChEBI" id="CHEBI:57706"/>
        <dbReference type="EC" id="1.1.99.24"/>
    </reaction>
</comment>
<evidence type="ECO:0000256" key="3">
    <source>
        <dbReference type="ARBA" id="ARBA00013182"/>
    </source>
</evidence>
<dbReference type="KEGG" id="ccro:CMC5_051330"/>
<dbReference type="InterPro" id="IPR001670">
    <property type="entry name" value="ADH_Fe/GldA"/>
</dbReference>
<dbReference type="Gene3D" id="3.40.50.1970">
    <property type="match status" value="1"/>
</dbReference>
<dbReference type="Pfam" id="PF00465">
    <property type="entry name" value="Fe-ADH"/>
    <property type="match status" value="1"/>
</dbReference>
<sequence>MPRVGSCLGYALLDGGDTAFTIDASSVTFGPGALAEVGEHARHLGARRVALFTDRTLAALAPVAEAQRSLRAAGLDVALYDDVRVEPTDASFLAAAAFAAQGHFDAYVSVGGGSVIDTCKAALLHATYPADLLTYVNRPLGEGRPIPGPLPPHIACPTTTGTGSECTGIAIFDLRAQHAKTGIASRRLRPTLALVDPTAAATLPAGVVAASGFDVLSHALESFTARPFSARPRPDTPLARPMSQGQNPWSDLGCREALRLTGRYLTRAVADATDTEARDAMSWAATLAGIAFGNAGVHLPHAMSYAIAGLRHDFHMPGYPAPFVPHGVAVILGAPAAFRALAPQHPERHLEAAALLGADTRGVDPRDGDAIGTLLADHLTHLMRTAGIPRGLTHVGYGEVDLTALTAGTLAQARLVDNAPRPIPPDELQALFRAALTPW</sequence>
<accession>A0A0K1EJC9</accession>
<dbReference type="GO" id="GO:0047988">
    <property type="term" value="F:hydroxyacid-oxoacid transhydrogenase activity"/>
    <property type="evidence" value="ECO:0007669"/>
    <property type="project" value="UniProtKB-EC"/>
</dbReference>
<dbReference type="AlphaFoldDB" id="A0A0K1EJC9"/>
<dbReference type="Proteomes" id="UP000067626">
    <property type="component" value="Chromosome"/>
</dbReference>
<dbReference type="InterPro" id="IPR018211">
    <property type="entry name" value="ADH_Fe_CS"/>
</dbReference>
<protein>
    <recommendedName>
        <fullName evidence="3">hydroxyacid-oxoacid transhydrogenase</fullName>
        <ecNumber evidence="3">1.1.99.24</ecNumber>
    </recommendedName>
</protein>
<dbReference type="STRING" id="52.CMC5_051330"/>